<evidence type="ECO:0000313" key="2">
    <source>
        <dbReference type="EMBL" id="UPU37172.1"/>
    </source>
</evidence>
<keyword evidence="1" id="KW-0812">Transmembrane</keyword>
<feature type="transmembrane region" description="Helical" evidence="1">
    <location>
        <begin position="127"/>
        <end position="146"/>
    </location>
</feature>
<keyword evidence="3" id="KW-1185">Reference proteome</keyword>
<gene>
    <name evidence="2" type="ORF">M1B72_05540</name>
</gene>
<sequence>MKVGLEKEVMKTLKLAAVIIILIGTAYISYGAIAIGAASFNVADLPPKMARYISSTGATWDEWKRTFFRGGIWGMGLGCVAIIAGIGVFRFKTWGRTLWLFLSPILLLNQFSEGQKSLTYFRTNSSYHMALGLLIIVTMSWLLLLTPTARRELAPKAQHRRRH</sequence>
<evidence type="ECO:0000256" key="1">
    <source>
        <dbReference type="SAM" id="Phobius"/>
    </source>
</evidence>
<reference evidence="2" key="1">
    <citation type="submission" date="2022-04" db="EMBL/GenBank/DDBJ databases">
        <authorList>
            <person name="Liu G."/>
        </authorList>
    </citation>
    <scope>NUCLEOTIDE SEQUENCE</scope>
    <source>
        <strain evidence="2">RG22</strain>
    </source>
</reference>
<dbReference type="EMBL" id="CP096574">
    <property type="protein sequence ID" value="UPU37172.1"/>
    <property type="molecule type" value="Genomic_DNA"/>
</dbReference>
<dbReference type="RefSeq" id="WP_183350801.1">
    <property type="nucleotide sequence ID" value="NZ_BLXY01000017.1"/>
</dbReference>
<feature type="transmembrane region" description="Helical" evidence="1">
    <location>
        <begin position="96"/>
        <end position="112"/>
    </location>
</feature>
<dbReference type="Proteomes" id="UP000831485">
    <property type="component" value="Chromosome"/>
</dbReference>
<protein>
    <recommendedName>
        <fullName evidence="4">DUF4149 domain-containing protein</fullName>
    </recommendedName>
</protein>
<feature type="transmembrane region" description="Helical" evidence="1">
    <location>
        <begin position="70"/>
        <end position="89"/>
    </location>
</feature>
<feature type="transmembrane region" description="Helical" evidence="1">
    <location>
        <begin position="12"/>
        <end position="40"/>
    </location>
</feature>
<accession>A0ABY4LGQ3</accession>
<evidence type="ECO:0000313" key="3">
    <source>
        <dbReference type="Proteomes" id="UP000831485"/>
    </source>
</evidence>
<keyword evidence="1" id="KW-0472">Membrane</keyword>
<keyword evidence="1" id="KW-1133">Transmembrane helix</keyword>
<name>A0ABY4LGQ3_9BACT</name>
<organism evidence="2 3">
    <name type="scientific">Geomonas paludis</name>
    <dbReference type="NCBI Taxonomy" id="2740185"/>
    <lineage>
        <taxon>Bacteria</taxon>
        <taxon>Pseudomonadati</taxon>
        <taxon>Thermodesulfobacteriota</taxon>
        <taxon>Desulfuromonadia</taxon>
        <taxon>Geobacterales</taxon>
        <taxon>Geobacteraceae</taxon>
        <taxon>Geomonas</taxon>
    </lineage>
</organism>
<proteinExistence type="predicted"/>
<evidence type="ECO:0008006" key="4">
    <source>
        <dbReference type="Google" id="ProtNLM"/>
    </source>
</evidence>